<protein>
    <recommendedName>
        <fullName evidence="4">Secreted protein</fullName>
    </recommendedName>
</protein>
<gene>
    <name evidence="2" type="ORF">CDAR_318871</name>
</gene>
<organism evidence="2 3">
    <name type="scientific">Caerostris darwini</name>
    <dbReference type="NCBI Taxonomy" id="1538125"/>
    <lineage>
        <taxon>Eukaryota</taxon>
        <taxon>Metazoa</taxon>
        <taxon>Ecdysozoa</taxon>
        <taxon>Arthropoda</taxon>
        <taxon>Chelicerata</taxon>
        <taxon>Arachnida</taxon>
        <taxon>Araneae</taxon>
        <taxon>Araneomorphae</taxon>
        <taxon>Entelegynae</taxon>
        <taxon>Araneoidea</taxon>
        <taxon>Araneidae</taxon>
        <taxon>Caerostris</taxon>
    </lineage>
</organism>
<reference evidence="2 3" key="1">
    <citation type="submission" date="2021-06" db="EMBL/GenBank/DDBJ databases">
        <title>Caerostris darwini draft genome.</title>
        <authorList>
            <person name="Kono N."/>
            <person name="Arakawa K."/>
        </authorList>
    </citation>
    <scope>NUCLEOTIDE SEQUENCE [LARGE SCALE GENOMIC DNA]</scope>
</reference>
<evidence type="ECO:0008006" key="4">
    <source>
        <dbReference type="Google" id="ProtNLM"/>
    </source>
</evidence>
<feature type="signal peptide" evidence="1">
    <location>
        <begin position="1"/>
        <end position="20"/>
    </location>
</feature>
<feature type="non-terminal residue" evidence="2">
    <location>
        <position position="128"/>
    </location>
</feature>
<dbReference type="EMBL" id="BPLQ01000110">
    <property type="protein sequence ID" value="GIX67732.1"/>
    <property type="molecule type" value="Genomic_DNA"/>
</dbReference>
<feature type="chain" id="PRO_5043831327" description="Secreted protein" evidence="1">
    <location>
        <begin position="21"/>
        <end position="128"/>
    </location>
</feature>
<dbReference type="Proteomes" id="UP001054837">
    <property type="component" value="Unassembled WGS sequence"/>
</dbReference>
<sequence>MFSGHLFHILGLMATSAVSSRKELGSHQGVLREIWHGIAPGVVWKWMFRLKEKPCFVFPSREIFPGHPFPILGLMAPLQSHHVRSPVLMKHSRTNGISAVPSREEPSSHEGVLREIWRRFRRGMEVSE</sequence>
<comment type="caution">
    <text evidence="2">The sequence shown here is derived from an EMBL/GenBank/DDBJ whole genome shotgun (WGS) entry which is preliminary data.</text>
</comment>
<evidence type="ECO:0000313" key="3">
    <source>
        <dbReference type="Proteomes" id="UP001054837"/>
    </source>
</evidence>
<evidence type="ECO:0000313" key="2">
    <source>
        <dbReference type="EMBL" id="GIX67732.1"/>
    </source>
</evidence>
<keyword evidence="1" id="KW-0732">Signal</keyword>
<evidence type="ECO:0000256" key="1">
    <source>
        <dbReference type="SAM" id="SignalP"/>
    </source>
</evidence>
<proteinExistence type="predicted"/>
<dbReference type="AlphaFoldDB" id="A0AAV4M5J9"/>
<accession>A0AAV4M5J9</accession>
<keyword evidence="3" id="KW-1185">Reference proteome</keyword>
<name>A0AAV4M5J9_9ARAC</name>